<reference evidence="1 2" key="1">
    <citation type="journal article" date="2021" name="Nat. Commun.">
        <title>Genetic determinants of endophytism in the Arabidopsis root mycobiome.</title>
        <authorList>
            <person name="Mesny F."/>
            <person name="Miyauchi S."/>
            <person name="Thiergart T."/>
            <person name="Pickel B."/>
            <person name="Atanasova L."/>
            <person name="Karlsson M."/>
            <person name="Huettel B."/>
            <person name="Barry K.W."/>
            <person name="Haridas S."/>
            <person name="Chen C."/>
            <person name="Bauer D."/>
            <person name="Andreopoulos W."/>
            <person name="Pangilinan J."/>
            <person name="LaButti K."/>
            <person name="Riley R."/>
            <person name="Lipzen A."/>
            <person name="Clum A."/>
            <person name="Drula E."/>
            <person name="Henrissat B."/>
            <person name="Kohler A."/>
            <person name="Grigoriev I.V."/>
            <person name="Martin F.M."/>
            <person name="Hacquard S."/>
        </authorList>
    </citation>
    <scope>NUCLEOTIDE SEQUENCE [LARGE SCALE GENOMIC DNA]</scope>
    <source>
        <strain evidence="1 2">MPI-SDFR-AT-0080</strain>
    </source>
</reference>
<organism evidence="1 2">
    <name type="scientific">Macrophomina phaseolina</name>
    <dbReference type="NCBI Taxonomy" id="35725"/>
    <lineage>
        <taxon>Eukaryota</taxon>
        <taxon>Fungi</taxon>
        <taxon>Dikarya</taxon>
        <taxon>Ascomycota</taxon>
        <taxon>Pezizomycotina</taxon>
        <taxon>Dothideomycetes</taxon>
        <taxon>Dothideomycetes incertae sedis</taxon>
        <taxon>Botryosphaeriales</taxon>
        <taxon>Botryosphaeriaceae</taxon>
        <taxon>Macrophomina</taxon>
    </lineage>
</organism>
<evidence type="ECO:0008006" key="3">
    <source>
        <dbReference type="Google" id="ProtNLM"/>
    </source>
</evidence>
<comment type="caution">
    <text evidence="1">The sequence shown here is derived from an EMBL/GenBank/DDBJ whole genome shotgun (WGS) entry which is preliminary data.</text>
</comment>
<evidence type="ECO:0000313" key="1">
    <source>
        <dbReference type="EMBL" id="KAH7065252.1"/>
    </source>
</evidence>
<protein>
    <recommendedName>
        <fullName evidence="3">Secreted protein</fullName>
    </recommendedName>
</protein>
<evidence type="ECO:0000313" key="2">
    <source>
        <dbReference type="Proteomes" id="UP000774617"/>
    </source>
</evidence>
<accession>A0ABQ8GVH4</accession>
<dbReference type="Proteomes" id="UP000774617">
    <property type="component" value="Unassembled WGS sequence"/>
</dbReference>
<gene>
    <name evidence="1" type="ORF">B0J12DRAFT_29276</name>
</gene>
<keyword evidence="2" id="KW-1185">Reference proteome</keyword>
<name>A0ABQ8GVH4_9PEZI</name>
<proteinExistence type="predicted"/>
<dbReference type="EMBL" id="JAGTJR010000001">
    <property type="protein sequence ID" value="KAH7065252.1"/>
    <property type="molecule type" value="Genomic_DNA"/>
</dbReference>
<sequence length="198" mass="21989">MQRPRRAIPPCPTLFGAPAALCCIVRVRMWHAIPPLPFVPFHVLSPPAAPLMLPITGSSARAPVGEACRQPPLPLAPPKFDQYANIRDGIGNGRRQLLHIKTSLFQVLRCFIALIMGLGVRWMTGPPCSVWLRVIVLPSHGKAQLGFDRPSRSILVSRSNQLLYRPPRKPSVTRRCTTARSLLTERSLVSRQLRNISS</sequence>